<keyword evidence="3" id="KW-1185">Reference proteome</keyword>
<sequence length="160" mass="18118">MKKLIIVATILFSINSFAQDLENKFAAQIITEPGAYKDGVNVGFGIEYQMTTFYTGAEVFIFPNLNGETYTHLIGKVGINFRTRFQDFRIFIGAQAGNIFRPSPSPTVGIEAGLNFNIPNTNFYLGLANSYNYRTDGKYQEKNVKEYWQYNLAATFGIRF</sequence>
<comment type="caution">
    <text evidence="2">The sequence shown here is derived from an EMBL/GenBank/DDBJ whole genome shotgun (WGS) entry which is preliminary data.</text>
</comment>
<reference evidence="2 3" key="1">
    <citation type="submission" date="2019-08" db="EMBL/GenBank/DDBJ databases">
        <title>Genomes of Antarctic Bizionia species.</title>
        <authorList>
            <person name="Bowman J.P."/>
        </authorList>
    </citation>
    <scope>NUCLEOTIDE SEQUENCE [LARGE SCALE GENOMIC DNA]</scope>
    <source>
        <strain evidence="2 3">ADA-4</strain>
    </source>
</reference>
<feature type="chain" id="PRO_5022861889" description="Porin family protein" evidence="1">
    <location>
        <begin position="19"/>
        <end position="160"/>
    </location>
</feature>
<dbReference type="EMBL" id="VSKK01000001">
    <property type="protein sequence ID" value="TYB78317.1"/>
    <property type="molecule type" value="Genomic_DNA"/>
</dbReference>
<dbReference type="OrthoDB" id="1446721at2"/>
<dbReference type="Proteomes" id="UP000323720">
    <property type="component" value="Unassembled WGS sequence"/>
</dbReference>
<proteinExistence type="predicted"/>
<organism evidence="2 3">
    <name type="scientific">Bizionia myxarmorum</name>
    <dbReference type="NCBI Taxonomy" id="291186"/>
    <lineage>
        <taxon>Bacteria</taxon>
        <taxon>Pseudomonadati</taxon>
        <taxon>Bacteroidota</taxon>
        <taxon>Flavobacteriia</taxon>
        <taxon>Flavobacteriales</taxon>
        <taxon>Flavobacteriaceae</taxon>
        <taxon>Bizionia</taxon>
    </lineage>
</organism>
<protein>
    <recommendedName>
        <fullName evidence="4">Porin family protein</fullName>
    </recommendedName>
</protein>
<accession>A0A5D0RA09</accession>
<keyword evidence="1" id="KW-0732">Signal</keyword>
<evidence type="ECO:0008006" key="4">
    <source>
        <dbReference type="Google" id="ProtNLM"/>
    </source>
</evidence>
<dbReference type="AlphaFoldDB" id="A0A5D0RA09"/>
<dbReference type="RefSeq" id="WP_148402055.1">
    <property type="nucleotide sequence ID" value="NZ_VSKK01000001.1"/>
</dbReference>
<gene>
    <name evidence="2" type="ORF">ES674_00625</name>
</gene>
<evidence type="ECO:0000256" key="1">
    <source>
        <dbReference type="SAM" id="SignalP"/>
    </source>
</evidence>
<evidence type="ECO:0000313" key="3">
    <source>
        <dbReference type="Proteomes" id="UP000323720"/>
    </source>
</evidence>
<name>A0A5D0RA09_9FLAO</name>
<feature type="signal peptide" evidence="1">
    <location>
        <begin position="1"/>
        <end position="18"/>
    </location>
</feature>
<evidence type="ECO:0000313" key="2">
    <source>
        <dbReference type="EMBL" id="TYB78317.1"/>
    </source>
</evidence>